<protein>
    <submittedName>
        <fullName evidence="1">Uncharacterized protein</fullName>
    </submittedName>
</protein>
<keyword evidence="2" id="KW-1185">Reference proteome</keyword>
<dbReference type="AlphaFoldDB" id="A0A9P6GBC4"/>
<evidence type="ECO:0000313" key="2">
    <source>
        <dbReference type="Proteomes" id="UP000756921"/>
    </source>
</evidence>
<dbReference type="Proteomes" id="UP000756921">
    <property type="component" value="Unassembled WGS sequence"/>
</dbReference>
<name>A0A9P6GBC4_9PLEO</name>
<dbReference type="EMBL" id="WJXW01000011">
    <property type="protein sequence ID" value="KAF9732091.1"/>
    <property type="molecule type" value="Genomic_DNA"/>
</dbReference>
<sequence length="38" mass="4620">MLEQKYLHCRGRIHVECRSILDRIRRTHGDLGDLIFIR</sequence>
<organism evidence="1 2">
    <name type="scientific">Paraphaeosphaeria minitans</name>
    <dbReference type="NCBI Taxonomy" id="565426"/>
    <lineage>
        <taxon>Eukaryota</taxon>
        <taxon>Fungi</taxon>
        <taxon>Dikarya</taxon>
        <taxon>Ascomycota</taxon>
        <taxon>Pezizomycotina</taxon>
        <taxon>Dothideomycetes</taxon>
        <taxon>Pleosporomycetidae</taxon>
        <taxon>Pleosporales</taxon>
        <taxon>Massarineae</taxon>
        <taxon>Didymosphaeriaceae</taxon>
        <taxon>Paraphaeosphaeria</taxon>
    </lineage>
</organism>
<evidence type="ECO:0000313" key="1">
    <source>
        <dbReference type="EMBL" id="KAF9732091.1"/>
    </source>
</evidence>
<gene>
    <name evidence="1" type="ORF">PMIN01_10020</name>
</gene>
<comment type="caution">
    <text evidence="1">The sequence shown here is derived from an EMBL/GenBank/DDBJ whole genome shotgun (WGS) entry which is preliminary data.</text>
</comment>
<reference evidence="1" key="1">
    <citation type="journal article" date="2020" name="Mol. Plant Microbe Interact.">
        <title>Genome Sequence of the Biocontrol Agent Coniothyrium minitans strain Conio (IMI 134523).</title>
        <authorList>
            <person name="Patel D."/>
            <person name="Shittu T.A."/>
            <person name="Baroncelli R."/>
            <person name="Muthumeenakshi S."/>
            <person name="Osborne T.H."/>
            <person name="Janganan T.K."/>
            <person name="Sreenivasaprasad S."/>
        </authorList>
    </citation>
    <scope>NUCLEOTIDE SEQUENCE</scope>
    <source>
        <strain evidence="1">Conio</strain>
    </source>
</reference>
<accession>A0A9P6GBC4</accession>
<proteinExistence type="predicted"/>